<feature type="transmembrane region" description="Helical" evidence="1">
    <location>
        <begin position="320"/>
        <end position="339"/>
    </location>
</feature>
<evidence type="ECO:0000313" key="2">
    <source>
        <dbReference type="EMBL" id="GHA38433.1"/>
    </source>
</evidence>
<keyword evidence="1" id="KW-1133">Transmembrane helix</keyword>
<protein>
    <submittedName>
        <fullName evidence="2">Membrane protein</fullName>
    </submittedName>
</protein>
<feature type="transmembrane region" description="Helical" evidence="1">
    <location>
        <begin position="250"/>
        <end position="269"/>
    </location>
</feature>
<name>A0A918SEV9_9FLAO</name>
<feature type="transmembrane region" description="Helical" evidence="1">
    <location>
        <begin position="160"/>
        <end position="179"/>
    </location>
</feature>
<dbReference type="RefSeq" id="WP_189604589.1">
    <property type="nucleotide sequence ID" value="NZ_BMXB01000007.1"/>
</dbReference>
<sequence>MSVISPSGDISTTGNEKLTRQRYLALDVLRGLTIALMILVNTPGSWSTIYAPFKHAAWHGFTITDLVFPTFLFVVGNAMSFSMRKFREKGDAVFLKKVFKRTFLIFLIGLFLSAFPFFYRSGGELLLKDFSSMRIMGVLQRIALCYFFASIIVKYFRLKGSIIAGLVILFGYWGIMYWFGDPAAPYSLEGNAALKFDLLFISPENLYKGFGIPFDPEGLLSTLPAIVNVIAGYVAGVFIQRLGNNLNTVWKLVAAGIIFVILGEAWDLIFPINKPIWTSSYVLLTIGWDLILIGAMIWIIEVASFKKWTYFFEVFGKNPLFIFVMSGVFVMLMNIILIGDSTMKGWIYQNLYLSWLTDYNASLLFAITYVLLLWLMGYWMDKKKIYIKV</sequence>
<dbReference type="PANTHER" id="PTHR31061">
    <property type="entry name" value="LD22376P"/>
    <property type="match status" value="1"/>
</dbReference>
<gene>
    <name evidence="2" type="ORF">GCM10007103_19780</name>
</gene>
<dbReference type="AlphaFoldDB" id="A0A918SEV9"/>
<feature type="transmembrane region" description="Helical" evidence="1">
    <location>
        <begin position="23"/>
        <end position="40"/>
    </location>
</feature>
<proteinExistence type="predicted"/>
<feature type="transmembrane region" description="Helical" evidence="1">
    <location>
        <begin position="102"/>
        <end position="119"/>
    </location>
</feature>
<comment type="caution">
    <text evidence="2">The sequence shown here is derived from an EMBL/GenBank/DDBJ whole genome shotgun (WGS) entry which is preliminary data.</text>
</comment>
<dbReference type="PANTHER" id="PTHR31061:SF24">
    <property type="entry name" value="LD22376P"/>
    <property type="match status" value="1"/>
</dbReference>
<feature type="transmembrane region" description="Helical" evidence="1">
    <location>
        <begin position="359"/>
        <end position="380"/>
    </location>
</feature>
<keyword evidence="3" id="KW-1185">Reference proteome</keyword>
<feature type="transmembrane region" description="Helical" evidence="1">
    <location>
        <begin position="218"/>
        <end position="238"/>
    </location>
</feature>
<feature type="transmembrane region" description="Helical" evidence="1">
    <location>
        <begin position="131"/>
        <end position="153"/>
    </location>
</feature>
<evidence type="ECO:0000256" key="1">
    <source>
        <dbReference type="SAM" id="Phobius"/>
    </source>
</evidence>
<organism evidence="2 3">
    <name type="scientific">Salinimicrobium marinum</name>
    <dbReference type="NCBI Taxonomy" id="680283"/>
    <lineage>
        <taxon>Bacteria</taxon>
        <taxon>Pseudomonadati</taxon>
        <taxon>Bacteroidota</taxon>
        <taxon>Flavobacteriia</taxon>
        <taxon>Flavobacteriales</taxon>
        <taxon>Flavobacteriaceae</taxon>
        <taxon>Salinimicrobium</taxon>
    </lineage>
</organism>
<feature type="transmembrane region" description="Helical" evidence="1">
    <location>
        <begin position="60"/>
        <end position="81"/>
    </location>
</feature>
<feature type="transmembrane region" description="Helical" evidence="1">
    <location>
        <begin position="281"/>
        <end position="300"/>
    </location>
</feature>
<keyword evidence="1" id="KW-0472">Membrane</keyword>
<dbReference type="EMBL" id="BMXB01000007">
    <property type="protein sequence ID" value="GHA38433.1"/>
    <property type="molecule type" value="Genomic_DNA"/>
</dbReference>
<dbReference type="Proteomes" id="UP000610456">
    <property type="component" value="Unassembled WGS sequence"/>
</dbReference>
<reference evidence="2" key="1">
    <citation type="journal article" date="2014" name="Int. J. Syst. Evol. Microbiol.">
        <title>Complete genome sequence of Corynebacterium casei LMG S-19264T (=DSM 44701T), isolated from a smear-ripened cheese.</title>
        <authorList>
            <consortium name="US DOE Joint Genome Institute (JGI-PGF)"/>
            <person name="Walter F."/>
            <person name="Albersmeier A."/>
            <person name="Kalinowski J."/>
            <person name="Ruckert C."/>
        </authorList>
    </citation>
    <scope>NUCLEOTIDE SEQUENCE</scope>
    <source>
        <strain evidence="2">KCTC 12719</strain>
    </source>
</reference>
<reference evidence="2" key="2">
    <citation type="submission" date="2020-09" db="EMBL/GenBank/DDBJ databases">
        <authorList>
            <person name="Sun Q."/>
            <person name="Kim S."/>
        </authorList>
    </citation>
    <scope>NUCLEOTIDE SEQUENCE</scope>
    <source>
        <strain evidence="2">KCTC 12719</strain>
    </source>
</reference>
<keyword evidence="1" id="KW-0812">Transmembrane</keyword>
<evidence type="ECO:0000313" key="3">
    <source>
        <dbReference type="Proteomes" id="UP000610456"/>
    </source>
</evidence>
<accession>A0A918SEV9</accession>